<evidence type="ECO:0000256" key="2">
    <source>
        <dbReference type="ARBA" id="ARBA00022473"/>
    </source>
</evidence>
<dbReference type="PANTHER" id="PTHR31791">
    <property type="entry name" value="FRIGIDA-LIKE PROTEIN 3-RELATED"/>
    <property type="match status" value="1"/>
</dbReference>
<evidence type="ECO:0000256" key="7">
    <source>
        <dbReference type="SAM" id="MobiDB-lite"/>
    </source>
</evidence>
<keyword evidence="6" id="KW-0175">Coiled coil</keyword>
<name>A5BUN6_VITVI</name>
<keyword evidence="2 5" id="KW-0217">Developmental protein</keyword>
<dbReference type="InterPro" id="IPR012474">
    <property type="entry name" value="Frigida"/>
</dbReference>
<evidence type="ECO:0000256" key="4">
    <source>
        <dbReference type="ARBA" id="ARBA00023089"/>
    </source>
</evidence>
<accession>A5BUN6</accession>
<evidence type="ECO:0000256" key="5">
    <source>
        <dbReference type="RuleBase" id="RU364012"/>
    </source>
</evidence>
<dbReference type="ExpressionAtlas" id="A5BUN6">
    <property type="expression patterns" value="baseline"/>
</dbReference>
<dbReference type="PANTHER" id="PTHR31791:SF47">
    <property type="entry name" value="INACTIVE FRIGIDA-LIKE PROTEIN 2"/>
    <property type="match status" value="1"/>
</dbReference>
<feature type="region of interest" description="Disordered" evidence="7">
    <location>
        <begin position="439"/>
        <end position="493"/>
    </location>
</feature>
<feature type="compositionally biased region" description="Low complexity" evidence="7">
    <location>
        <begin position="452"/>
        <end position="468"/>
    </location>
</feature>
<organism evidence="8">
    <name type="scientific">Vitis vinifera</name>
    <name type="common">Grape</name>
    <dbReference type="NCBI Taxonomy" id="29760"/>
    <lineage>
        <taxon>Eukaryota</taxon>
        <taxon>Viridiplantae</taxon>
        <taxon>Streptophyta</taxon>
        <taxon>Embryophyta</taxon>
        <taxon>Tracheophyta</taxon>
        <taxon>Spermatophyta</taxon>
        <taxon>Magnoliopsida</taxon>
        <taxon>eudicotyledons</taxon>
        <taxon>Gunneridae</taxon>
        <taxon>Pentapetalae</taxon>
        <taxon>rosids</taxon>
        <taxon>Vitales</taxon>
        <taxon>Vitaceae</taxon>
        <taxon>Viteae</taxon>
        <taxon>Vitis</taxon>
    </lineage>
</organism>
<protein>
    <recommendedName>
        <fullName evidence="5">FRIGIDA-like protein</fullName>
    </recommendedName>
</protein>
<reference evidence="8" key="1">
    <citation type="journal article" date="2007" name="PLoS ONE">
        <title>The first genome sequence of an elite grapevine cultivar (Pinot noir Vitis vinifera L.): coping with a highly heterozygous genome.</title>
        <authorList>
            <person name="Velasco R."/>
            <person name="Zharkikh A."/>
            <person name="Troggio M."/>
            <person name="Cartwright D.A."/>
            <person name="Cestaro A."/>
            <person name="Pruss D."/>
            <person name="Pindo M."/>
            <person name="FitzGerald L.M."/>
            <person name="Vezzulli S."/>
            <person name="Reid J."/>
            <person name="Malacarne G."/>
            <person name="Iliev D."/>
            <person name="Coppola G."/>
            <person name="Wardell B."/>
            <person name="Micheletti D."/>
            <person name="Macalma T."/>
            <person name="Facci M."/>
            <person name="Mitchell J.T."/>
            <person name="Perazzolli M."/>
            <person name="Eldredge G."/>
            <person name="Gatto P."/>
            <person name="Oyzerski R."/>
            <person name="Moretto M."/>
            <person name="Gutin N."/>
            <person name="Stefanini M."/>
            <person name="Chen Y."/>
            <person name="Segala C."/>
            <person name="Davenport C."/>
            <person name="Dematte L."/>
            <person name="Mraz A."/>
            <person name="Battilana J."/>
            <person name="Stormo K."/>
            <person name="Costa F."/>
            <person name="Tao Q."/>
            <person name="Si-Ammour A."/>
            <person name="Harkins T."/>
            <person name="Lackey A."/>
            <person name="Perbost C."/>
            <person name="Taillon B."/>
            <person name="Stella A."/>
            <person name="Solovyev V."/>
            <person name="Fawcett J.A."/>
            <person name="Sterck L."/>
            <person name="Vandepoele K."/>
            <person name="Grando S.M."/>
            <person name="Toppo S."/>
            <person name="Moser C."/>
            <person name="Lanchbury J."/>
            <person name="Bogden R."/>
            <person name="Skolnick M."/>
            <person name="Sgaramella V."/>
            <person name="Bhatnagar S.K."/>
            <person name="Fontana P."/>
            <person name="Gutin A."/>
            <person name="Van de Peer Y."/>
            <person name="Salamini F."/>
            <person name="Viola R."/>
        </authorList>
    </citation>
    <scope>NUCLEOTIDE SEQUENCE</scope>
</reference>
<dbReference type="OrthoDB" id="1166041at2759"/>
<evidence type="ECO:0000256" key="1">
    <source>
        <dbReference type="ARBA" id="ARBA00008956"/>
    </source>
</evidence>
<evidence type="ECO:0000256" key="3">
    <source>
        <dbReference type="ARBA" id="ARBA00022782"/>
    </source>
</evidence>
<dbReference type="Pfam" id="PF07899">
    <property type="entry name" value="Frigida"/>
    <property type="match status" value="2"/>
</dbReference>
<evidence type="ECO:0000256" key="6">
    <source>
        <dbReference type="SAM" id="Coils"/>
    </source>
</evidence>
<gene>
    <name evidence="8" type="ORF">VITISV_033094</name>
</gene>
<sequence length="659" mass="72716">MSKLEKIIADLKLAESKKEALQQAFETLKSNASSVASFTLQWSDLDAHFSSLHSSIRNRLETLQSQLQQIESNPSTLINLFSHKQPNSIRSQVSDALRSSPSPATLVLDAILLLLKNGEGDFEESVVRHCVLLLEQLVQLVSIPPKVDGEVREKARRLAVEWKEKMRMESMGEVMGFLEILGIYGLVGEFDRDDLLELFEVVAVRDRAPELCRVLELEEKMPGPSFVLQGVLAWARKNFLTKVKVNGVWLIEEVELKNGSSLIMVPLHYLPKKFKCNFLVLIPKKGGVEELKDFRSINLVRVLCKFFAEVLDVCCCVRFCMQMVHWVSVEEFIQKLITKGRQIQAMKFIYEFELVKLFPPVHLIKAHLRLTKKAVKKIRKKGKLSLEAQKEAASKELAALRAVAKCISKYKLEAQFQLEPLRRNIGELKRLKRENEAIAAATDPTPSPAPSSPATGPASASKAQPQQQTGKKRSAVALEAQSNQQSGNKRRQTAVLAGAAPKGHFGTSSSITSMQSYHLQQASLLTSQAAPYLTAPPGYYGLAGSARTNPHMSLSAGHYGLTNFNPVNQYMIPPAQQYGSSFGASWSTGQFGLTTTHPGAVANLGTRQFNLAGTPAGMAANANPNWSVPHYSGNVPLPLGYRPVTYVGGYGLPPQQHPP</sequence>
<dbReference type="EMBL" id="AM471855">
    <property type="protein sequence ID" value="CAN83600.1"/>
    <property type="molecule type" value="Genomic_DNA"/>
</dbReference>
<comment type="similarity">
    <text evidence="1 5">Belongs to the Frigida family.</text>
</comment>
<evidence type="ECO:0000313" key="8">
    <source>
        <dbReference type="EMBL" id="CAN83600.1"/>
    </source>
</evidence>
<keyword evidence="3 5" id="KW-0221">Differentiation</keyword>
<dbReference type="AlphaFoldDB" id="A5BUN6"/>
<dbReference type="GO" id="GO:0009908">
    <property type="term" value="P:flower development"/>
    <property type="evidence" value="ECO:0007669"/>
    <property type="project" value="UniProtKB-KW"/>
</dbReference>
<keyword evidence="4 5" id="KW-0287">Flowering</keyword>
<feature type="coiled-coil region" evidence="6">
    <location>
        <begin position="4"/>
        <end position="73"/>
    </location>
</feature>
<dbReference type="GO" id="GO:0030154">
    <property type="term" value="P:cell differentiation"/>
    <property type="evidence" value="ECO:0007669"/>
    <property type="project" value="UniProtKB-KW"/>
</dbReference>
<proteinExistence type="inferred from homology"/>